<dbReference type="EMBL" id="KK852595">
    <property type="protein sequence ID" value="KDR20644.1"/>
    <property type="molecule type" value="Genomic_DNA"/>
</dbReference>
<keyword evidence="15" id="KW-0325">Glycoprotein</keyword>
<dbReference type="eggNOG" id="KOG3927">
    <property type="taxonomic scope" value="Eukaryota"/>
</dbReference>
<sequence>MPKHVLNNTDNNVEFIGNFRPPERSTREKIKLLLYNRETGAVLGRTGTSWAKIGLFYLIFYGILAGLFIVCLWVFYQTLDPRIPSCKLSSSLIGTSPGLGFRPSPPMDNVESTLIWYKGTDPEQYQYWTKNLEKFLEVYRKPGLTPGRGQNIYNCDYDKPPNENQVCDVIVKNWDPCTQENNFNYHKSAPCIFIKLNKIYDWRPEFYNDTNNLPEKMPRDLKAHIGMLKTERPSWLNTIWVSCEGESPADVENIGPITYIPTRGFPGYFYPYKNSEGYLSPVMAIHFQRPRTGILINIECKAWARNIIHDRQERVGIVHFELMID</sequence>
<gene>
    <name evidence="19" type="ORF">L798_04410</name>
</gene>
<reference evidence="19 20" key="1">
    <citation type="journal article" date="2014" name="Nat. Commun.">
        <title>Molecular traces of alternative social organization in a termite genome.</title>
        <authorList>
            <person name="Terrapon N."/>
            <person name="Li C."/>
            <person name="Robertson H.M."/>
            <person name="Ji L."/>
            <person name="Meng X."/>
            <person name="Booth W."/>
            <person name="Chen Z."/>
            <person name="Childers C.P."/>
            <person name="Glastad K.M."/>
            <person name="Gokhale K."/>
            <person name="Gowin J."/>
            <person name="Gronenberg W."/>
            <person name="Hermansen R.A."/>
            <person name="Hu H."/>
            <person name="Hunt B.G."/>
            <person name="Huylmans A.K."/>
            <person name="Khalil S.M."/>
            <person name="Mitchell R.D."/>
            <person name="Munoz-Torres M.C."/>
            <person name="Mustard J.A."/>
            <person name="Pan H."/>
            <person name="Reese J.T."/>
            <person name="Scharf M.E."/>
            <person name="Sun F."/>
            <person name="Vogel H."/>
            <person name="Xiao J."/>
            <person name="Yang W."/>
            <person name="Yang Z."/>
            <person name="Yang Z."/>
            <person name="Zhou J."/>
            <person name="Zhu J."/>
            <person name="Brent C.S."/>
            <person name="Elsik C.G."/>
            <person name="Goodisman M.A."/>
            <person name="Liberles D.A."/>
            <person name="Roe R.M."/>
            <person name="Vargo E.L."/>
            <person name="Vilcinskas A."/>
            <person name="Wang J."/>
            <person name="Bornberg-Bauer E."/>
            <person name="Korb J."/>
            <person name="Zhang G."/>
            <person name="Liebig J."/>
        </authorList>
    </citation>
    <scope>NUCLEOTIDE SEQUENCE [LARGE SCALE GENOMIC DNA]</scope>
    <source>
        <tissue evidence="19">Whole organism</tissue>
    </source>
</reference>
<keyword evidence="6" id="KW-0740">Sodium/potassium transport</keyword>
<dbReference type="InParanoid" id="A0A067RA63"/>
<dbReference type="Pfam" id="PF00287">
    <property type="entry name" value="Na_K-ATPase"/>
    <property type="match status" value="1"/>
</dbReference>
<evidence type="ECO:0000256" key="18">
    <source>
        <dbReference type="SAM" id="Phobius"/>
    </source>
</evidence>
<evidence type="ECO:0000256" key="12">
    <source>
        <dbReference type="ARBA" id="ARBA00023065"/>
    </source>
</evidence>
<dbReference type="GO" id="GO:1990573">
    <property type="term" value="P:potassium ion import across plasma membrane"/>
    <property type="evidence" value="ECO:0007669"/>
    <property type="project" value="TreeGrafter"/>
</dbReference>
<evidence type="ECO:0000256" key="17">
    <source>
        <dbReference type="ARBA" id="ARBA00025540"/>
    </source>
</evidence>
<evidence type="ECO:0000256" key="14">
    <source>
        <dbReference type="ARBA" id="ARBA00023157"/>
    </source>
</evidence>
<protein>
    <submittedName>
        <fullName evidence="19">Sodium/potassium-transporting ATPase subunit beta-2</fullName>
    </submittedName>
</protein>
<keyword evidence="11" id="KW-0915">Sodium</keyword>
<dbReference type="FunFam" id="2.60.40.1660:FF:000004">
    <property type="entry name" value="sodium/potassium-transporting ATPase subunit beta-2"/>
    <property type="match status" value="1"/>
</dbReference>
<organism evidence="19 20">
    <name type="scientific">Zootermopsis nevadensis</name>
    <name type="common">Dampwood termite</name>
    <dbReference type="NCBI Taxonomy" id="136037"/>
    <lineage>
        <taxon>Eukaryota</taxon>
        <taxon>Metazoa</taxon>
        <taxon>Ecdysozoa</taxon>
        <taxon>Arthropoda</taxon>
        <taxon>Hexapoda</taxon>
        <taxon>Insecta</taxon>
        <taxon>Pterygota</taxon>
        <taxon>Neoptera</taxon>
        <taxon>Polyneoptera</taxon>
        <taxon>Dictyoptera</taxon>
        <taxon>Blattodea</taxon>
        <taxon>Blattoidea</taxon>
        <taxon>Termitoidae</taxon>
        <taxon>Termopsidae</taxon>
        <taxon>Zootermopsis</taxon>
    </lineage>
</organism>
<dbReference type="Gene3D" id="2.60.40.1660">
    <property type="entry name" value="Na, k-atpase alpha subunit"/>
    <property type="match status" value="1"/>
</dbReference>
<evidence type="ECO:0000256" key="6">
    <source>
        <dbReference type="ARBA" id="ARBA00022607"/>
    </source>
</evidence>
<dbReference type="GO" id="GO:0005890">
    <property type="term" value="C:sodium:potassium-exchanging ATPase complex"/>
    <property type="evidence" value="ECO:0007669"/>
    <property type="project" value="InterPro"/>
</dbReference>
<dbReference type="InterPro" id="IPR038702">
    <property type="entry name" value="Na/K_ATPase_sub_beta_sf"/>
</dbReference>
<feature type="transmembrane region" description="Helical" evidence="18">
    <location>
        <begin position="55"/>
        <end position="76"/>
    </location>
</feature>
<keyword evidence="5" id="KW-0633">Potassium transport</keyword>
<evidence type="ECO:0000256" key="1">
    <source>
        <dbReference type="ARBA" id="ARBA00004401"/>
    </source>
</evidence>
<keyword evidence="4" id="KW-1003">Cell membrane</keyword>
<name>A0A067RA63_ZOONE</name>
<evidence type="ECO:0000256" key="15">
    <source>
        <dbReference type="ARBA" id="ARBA00023180"/>
    </source>
</evidence>
<evidence type="ECO:0000256" key="16">
    <source>
        <dbReference type="ARBA" id="ARBA00023201"/>
    </source>
</evidence>
<keyword evidence="13 18" id="KW-0472">Membrane</keyword>
<dbReference type="PANTHER" id="PTHR11523:SF46">
    <property type="entry name" value="SODIUM_POTASSIUM-TRANSPORTING ATPASE SUBUNIT BETA-2"/>
    <property type="match status" value="1"/>
</dbReference>
<dbReference type="FunCoup" id="A0A067RA63">
    <property type="interactions" value="217"/>
</dbReference>
<evidence type="ECO:0000256" key="2">
    <source>
        <dbReference type="ARBA" id="ARBA00005876"/>
    </source>
</evidence>
<dbReference type="PANTHER" id="PTHR11523">
    <property type="entry name" value="SODIUM/POTASSIUM-DEPENDENT ATPASE BETA SUBUNIT"/>
    <property type="match status" value="1"/>
</dbReference>
<evidence type="ECO:0000256" key="3">
    <source>
        <dbReference type="ARBA" id="ARBA00022448"/>
    </source>
</evidence>
<evidence type="ECO:0000256" key="7">
    <source>
        <dbReference type="ARBA" id="ARBA00022692"/>
    </source>
</evidence>
<comment type="subcellular location">
    <subcellularLocation>
        <location evidence="1">Cell membrane</location>
        <topology evidence="1">Single-pass type II membrane protein</topology>
    </subcellularLocation>
</comment>
<keyword evidence="12" id="KW-0406">Ion transport</keyword>
<keyword evidence="20" id="KW-1185">Reference proteome</keyword>
<dbReference type="GO" id="GO:0006883">
    <property type="term" value="P:intracellular sodium ion homeostasis"/>
    <property type="evidence" value="ECO:0007669"/>
    <property type="project" value="TreeGrafter"/>
</dbReference>
<evidence type="ECO:0000256" key="9">
    <source>
        <dbReference type="ARBA" id="ARBA00022968"/>
    </source>
</evidence>
<comment type="function">
    <text evidence="17">This is the non-catalytic component of the active enzyme, which catalyzes the hydrolysis of ATP coupled with the exchange of Na(+) and K(+) ions across the plasma membrane. The beta subunit regulates, through assembly of alpha/beta heterodimers, the number of sodium pumps transported to the plasma membrane.</text>
</comment>
<evidence type="ECO:0000256" key="5">
    <source>
        <dbReference type="ARBA" id="ARBA00022538"/>
    </source>
</evidence>
<dbReference type="GO" id="GO:0001671">
    <property type="term" value="F:ATPase activator activity"/>
    <property type="evidence" value="ECO:0007669"/>
    <property type="project" value="UniProtKB-ARBA"/>
</dbReference>
<evidence type="ECO:0000256" key="10">
    <source>
        <dbReference type="ARBA" id="ARBA00022989"/>
    </source>
</evidence>
<dbReference type="InterPro" id="IPR000402">
    <property type="entry name" value="Na/K_ATPase_sub_beta"/>
</dbReference>
<keyword evidence="8" id="KW-0630">Potassium</keyword>
<evidence type="ECO:0000313" key="19">
    <source>
        <dbReference type="EMBL" id="KDR20644.1"/>
    </source>
</evidence>
<evidence type="ECO:0000256" key="13">
    <source>
        <dbReference type="ARBA" id="ARBA00023136"/>
    </source>
</evidence>
<keyword evidence="16" id="KW-0739">Sodium transport</keyword>
<comment type="similarity">
    <text evidence="2">Belongs to the X(+)/potassium ATPases subunit beta family.</text>
</comment>
<dbReference type="AlphaFoldDB" id="A0A067RA63"/>
<evidence type="ECO:0000256" key="4">
    <source>
        <dbReference type="ARBA" id="ARBA00022475"/>
    </source>
</evidence>
<keyword evidence="10 18" id="KW-1133">Transmembrane helix</keyword>
<keyword evidence="14" id="KW-1015">Disulfide bond</keyword>
<proteinExistence type="inferred from homology"/>
<dbReference type="Proteomes" id="UP000027135">
    <property type="component" value="Unassembled WGS sequence"/>
</dbReference>
<evidence type="ECO:0000256" key="8">
    <source>
        <dbReference type="ARBA" id="ARBA00022958"/>
    </source>
</evidence>
<dbReference type="GO" id="GO:0036376">
    <property type="term" value="P:sodium ion export across plasma membrane"/>
    <property type="evidence" value="ECO:0007669"/>
    <property type="project" value="TreeGrafter"/>
</dbReference>
<dbReference type="OMA" id="IGDPTYY"/>
<dbReference type="STRING" id="136037.A0A067RA63"/>
<evidence type="ECO:0000256" key="11">
    <source>
        <dbReference type="ARBA" id="ARBA00023053"/>
    </source>
</evidence>
<evidence type="ECO:0000313" key="20">
    <source>
        <dbReference type="Proteomes" id="UP000027135"/>
    </source>
</evidence>
<keyword evidence="3" id="KW-0813">Transport</keyword>
<dbReference type="GO" id="GO:0030007">
    <property type="term" value="P:intracellular potassium ion homeostasis"/>
    <property type="evidence" value="ECO:0007669"/>
    <property type="project" value="TreeGrafter"/>
</dbReference>
<accession>A0A067RA63</accession>
<keyword evidence="7 18" id="KW-0812">Transmembrane</keyword>
<keyword evidence="9" id="KW-0735">Signal-anchor</keyword>